<keyword evidence="7" id="KW-0175">Coiled coil</keyword>
<dbReference type="PANTHER" id="PTHR16243:SF2">
    <property type="entry name" value="PROTEIN BANP"/>
    <property type="match status" value="1"/>
</dbReference>
<accession>A0A0A9ZDQ2</accession>
<evidence type="ECO:0000256" key="6">
    <source>
        <dbReference type="ARBA" id="ARBA00023015"/>
    </source>
</evidence>
<dbReference type="GO" id="GO:0034504">
    <property type="term" value="P:protein localization to nucleus"/>
    <property type="evidence" value="ECO:0007669"/>
    <property type="project" value="TreeGrafter"/>
</dbReference>
<name>A0A0A9ZDQ2_LYGHE</name>
<keyword evidence="8" id="KW-0238">DNA-binding</keyword>
<evidence type="ECO:0000256" key="12">
    <source>
        <dbReference type="SAM" id="MobiDB-lite"/>
    </source>
</evidence>
<evidence type="ECO:0000313" key="18">
    <source>
        <dbReference type="EMBL" id="JAG42544.1"/>
    </source>
</evidence>
<evidence type="ECO:0000256" key="9">
    <source>
        <dbReference type="ARBA" id="ARBA00023163"/>
    </source>
</evidence>
<feature type="domain" description="BEN" evidence="13">
    <location>
        <begin position="160"/>
        <end position="258"/>
    </location>
</feature>
<evidence type="ECO:0000256" key="3">
    <source>
        <dbReference type="ARBA" id="ARBA00015794"/>
    </source>
</evidence>
<dbReference type="AlphaFoldDB" id="A0A0A9ZDQ2"/>
<dbReference type="EMBL" id="GBHO01001060">
    <property type="protein sequence ID" value="JAG42544.1"/>
    <property type="molecule type" value="Transcribed_RNA"/>
</dbReference>
<keyword evidence="10" id="KW-0539">Nucleus</keyword>
<keyword evidence="5" id="KW-0156">Chromatin regulator</keyword>
<gene>
    <name evidence="18" type="primary">Banp_0</name>
    <name evidence="14" type="synonym">Banp_1</name>
    <name evidence="19" type="synonym">Banp_2</name>
    <name evidence="16" type="synonym">Banp_3</name>
    <name evidence="17" type="synonym">Banp_4</name>
    <name evidence="15" type="synonym">Banp_5</name>
    <name evidence="15" type="ORF">CM83_67431</name>
    <name evidence="17" type="ORF">CM83_67434</name>
    <name evidence="16" type="ORF">CM83_67437</name>
    <name evidence="14" type="ORF">CM83_67440</name>
    <name evidence="18" type="ORF">CM83_67442</name>
    <name evidence="19" type="ORF">CM83_67444</name>
    <name evidence="22" type="ORF">g.65427</name>
    <name evidence="20" type="ORF">g.65429</name>
    <name evidence="21" type="ORF">g.65433</name>
    <name evidence="23" type="ORF">g.65437</name>
</gene>
<evidence type="ECO:0000313" key="21">
    <source>
        <dbReference type="EMBL" id="JAQ01593.1"/>
    </source>
</evidence>
<evidence type="ECO:0000313" key="22">
    <source>
        <dbReference type="EMBL" id="JAQ08639.1"/>
    </source>
</evidence>
<reference evidence="18" key="2">
    <citation type="submission" date="2014-07" db="EMBL/GenBank/DDBJ databases">
        <authorList>
            <person name="Hull J."/>
        </authorList>
    </citation>
    <scope>NUCLEOTIDE SEQUENCE</scope>
</reference>
<evidence type="ECO:0000313" key="14">
    <source>
        <dbReference type="EMBL" id="JAG36906.1"/>
    </source>
</evidence>
<evidence type="ECO:0000256" key="7">
    <source>
        <dbReference type="ARBA" id="ARBA00023054"/>
    </source>
</evidence>
<evidence type="ECO:0000256" key="8">
    <source>
        <dbReference type="ARBA" id="ARBA00023125"/>
    </source>
</evidence>
<evidence type="ECO:0000256" key="2">
    <source>
        <dbReference type="ARBA" id="ARBA00009735"/>
    </source>
</evidence>
<protein>
    <recommendedName>
        <fullName evidence="3">Protein BANP</fullName>
    </recommendedName>
</protein>
<proteinExistence type="inferred from homology"/>
<dbReference type="Pfam" id="PF10523">
    <property type="entry name" value="BEN"/>
    <property type="match status" value="1"/>
</dbReference>
<dbReference type="GO" id="GO:0003677">
    <property type="term" value="F:DNA binding"/>
    <property type="evidence" value="ECO:0007669"/>
    <property type="project" value="UniProtKB-KW"/>
</dbReference>
<evidence type="ECO:0000256" key="5">
    <source>
        <dbReference type="ARBA" id="ARBA00022853"/>
    </source>
</evidence>
<evidence type="ECO:0000313" key="17">
    <source>
        <dbReference type="EMBL" id="JAG42543.1"/>
    </source>
</evidence>
<dbReference type="SMART" id="SM01025">
    <property type="entry name" value="BEN"/>
    <property type="match status" value="1"/>
</dbReference>
<organism evidence="18">
    <name type="scientific">Lygus hesperus</name>
    <name type="common">Western plant bug</name>
    <dbReference type="NCBI Taxonomy" id="30085"/>
    <lineage>
        <taxon>Eukaryota</taxon>
        <taxon>Metazoa</taxon>
        <taxon>Ecdysozoa</taxon>
        <taxon>Arthropoda</taxon>
        <taxon>Hexapoda</taxon>
        <taxon>Insecta</taxon>
        <taxon>Pterygota</taxon>
        <taxon>Neoptera</taxon>
        <taxon>Paraneoptera</taxon>
        <taxon>Hemiptera</taxon>
        <taxon>Heteroptera</taxon>
        <taxon>Panheteroptera</taxon>
        <taxon>Cimicomorpha</taxon>
        <taxon>Miridae</taxon>
        <taxon>Mirini</taxon>
        <taxon>Lygus</taxon>
    </lineage>
</organism>
<keyword evidence="6" id="KW-0805">Transcription regulation</keyword>
<sequence length="399" mass="44182">MARFLNKTKPVSQEYSNMSTKKFCPDGPGLSGLSTRVEELKTMFENRLNTLEKKMDLLITTCSSILSNCDDHPLTGLKQSHGHVCCAALLLPKIMVIDDFIKNTLINGDNKNNGNNNTGPLVLVPSGKPSVRDTSGGGQVISLNSEQDLPDGSWLGDRNDPKGRVRVNIPPSILIHINERCQTPEKMALTLLDYLFPREVLAISNISGKGKHSKCQLDPLKIFAIRCHLVHKFSITEHDWYRIKQNIDAKCRAVWRKKINGLPLETNKLHFLRSELNQSTDVDSDDCNPSQILSNSSLKSVIGDDQQFTLLQDGQTVKVFMDDEFKELLQTSWADDPASVESLSVDDTGVFAHYLVEQKLLVSAAANAEKSLNADSDPLLYSSSNSHSGSDFGSDKPEK</sequence>
<evidence type="ECO:0000313" key="19">
    <source>
        <dbReference type="EMBL" id="JAG42546.1"/>
    </source>
</evidence>
<dbReference type="EMBL" id="GDHC01009096">
    <property type="protein sequence ID" value="JAQ09533.1"/>
    <property type="molecule type" value="Transcribed_RNA"/>
</dbReference>
<dbReference type="EMBL" id="GDHC01017036">
    <property type="protein sequence ID" value="JAQ01593.1"/>
    <property type="molecule type" value="Transcribed_RNA"/>
</dbReference>
<dbReference type="EMBL" id="GBHO01001058">
    <property type="protein sequence ID" value="JAG42546.1"/>
    <property type="molecule type" value="Transcribed_RNA"/>
</dbReference>
<evidence type="ECO:0000256" key="1">
    <source>
        <dbReference type="ARBA" id="ARBA00004123"/>
    </source>
</evidence>
<evidence type="ECO:0000313" key="16">
    <source>
        <dbReference type="EMBL" id="JAG42542.1"/>
    </source>
</evidence>
<dbReference type="PROSITE" id="PS51457">
    <property type="entry name" value="BEN"/>
    <property type="match status" value="1"/>
</dbReference>
<reference evidence="18" key="1">
    <citation type="journal article" date="2014" name="PLoS ONE">
        <title>Transcriptome-Based Identification of ABC Transporters in the Western Tarnished Plant Bug Lygus hesperus.</title>
        <authorList>
            <person name="Hull J.J."/>
            <person name="Chaney K."/>
            <person name="Geib S.M."/>
            <person name="Fabrick J.A."/>
            <person name="Brent C.S."/>
            <person name="Walsh D."/>
            <person name="Lavine L.C."/>
        </authorList>
    </citation>
    <scope>NUCLEOTIDE SEQUENCE</scope>
</reference>
<dbReference type="GO" id="GO:0006325">
    <property type="term" value="P:chromatin organization"/>
    <property type="evidence" value="ECO:0007669"/>
    <property type="project" value="UniProtKB-KW"/>
</dbReference>
<dbReference type="EMBL" id="GBHO01001062">
    <property type="protein sequence ID" value="JAG42542.1"/>
    <property type="molecule type" value="Transcribed_RNA"/>
</dbReference>
<dbReference type="EMBL" id="GBHO01001063">
    <property type="protein sequence ID" value="JAG42541.1"/>
    <property type="molecule type" value="Transcribed_RNA"/>
</dbReference>
<dbReference type="EMBL" id="GBHO01006698">
    <property type="protein sequence ID" value="JAG36906.1"/>
    <property type="molecule type" value="Transcribed_RNA"/>
</dbReference>
<dbReference type="InterPro" id="IPR018379">
    <property type="entry name" value="BEN_domain"/>
</dbReference>
<comment type="subcellular location">
    <subcellularLocation>
        <location evidence="1">Nucleus</location>
    </subcellularLocation>
</comment>
<evidence type="ECO:0000313" key="20">
    <source>
        <dbReference type="EMBL" id="JAP98665.1"/>
    </source>
</evidence>
<keyword evidence="9" id="KW-0804">Transcription</keyword>
<dbReference type="EMBL" id="GDHC01009990">
    <property type="protein sequence ID" value="JAQ08639.1"/>
    <property type="molecule type" value="Transcribed_RNA"/>
</dbReference>
<evidence type="ECO:0000259" key="13">
    <source>
        <dbReference type="PROSITE" id="PS51457"/>
    </source>
</evidence>
<dbReference type="EMBL" id="GBHO01001061">
    <property type="protein sequence ID" value="JAG42543.1"/>
    <property type="molecule type" value="Transcribed_RNA"/>
</dbReference>
<feature type="compositionally biased region" description="Low complexity" evidence="12">
    <location>
        <begin position="375"/>
        <end position="392"/>
    </location>
</feature>
<evidence type="ECO:0000256" key="11">
    <source>
        <dbReference type="ARBA" id="ARBA00023306"/>
    </source>
</evidence>
<keyword evidence="4" id="KW-0678">Repressor</keyword>
<evidence type="ECO:0000313" key="23">
    <source>
        <dbReference type="EMBL" id="JAQ09533.1"/>
    </source>
</evidence>
<dbReference type="Gene3D" id="1.10.10.2590">
    <property type="entry name" value="BEN domain"/>
    <property type="match status" value="1"/>
</dbReference>
<reference evidence="20" key="3">
    <citation type="journal article" date="2016" name="Gigascience">
        <title>De novo construction of an expanded transcriptome assembly for the western tarnished plant bug, Lygus hesperus.</title>
        <authorList>
            <person name="Tassone E.E."/>
            <person name="Geib S.M."/>
            <person name="Hall B."/>
            <person name="Fabrick J.A."/>
            <person name="Brent C.S."/>
            <person name="Hull J.J."/>
        </authorList>
    </citation>
    <scope>NUCLEOTIDE SEQUENCE</scope>
</reference>
<feature type="region of interest" description="Disordered" evidence="12">
    <location>
        <begin position="375"/>
        <end position="399"/>
    </location>
</feature>
<keyword evidence="11" id="KW-0131">Cell cycle</keyword>
<dbReference type="InterPro" id="IPR042343">
    <property type="entry name" value="BANP"/>
</dbReference>
<comment type="similarity">
    <text evidence="2">Belongs to the BANP/SMAR1 family.</text>
</comment>
<evidence type="ECO:0000256" key="4">
    <source>
        <dbReference type="ARBA" id="ARBA00022491"/>
    </source>
</evidence>
<dbReference type="GO" id="GO:0042177">
    <property type="term" value="P:negative regulation of protein catabolic process"/>
    <property type="evidence" value="ECO:0007669"/>
    <property type="project" value="TreeGrafter"/>
</dbReference>
<evidence type="ECO:0000256" key="10">
    <source>
        <dbReference type="ARBA" id="ARBA00023242"/>
    </source>
</evidence>
<dbReference type="PANTHER" id="PTHR16243">
    <property type="entry name" value="BTG3-ASSOCIATED NUCLEAR PROTEIN BANP"/>
    <property type="match status" value="1"/>
</dbReference>
<dbReference type="GO" id="GO:0005634">
    <property type="term" value="C:nucleus"/>
    <property type="evidence" value="ECO:0007669"/>
    <property type="project" value="UniProtKB-SubCell"/>
</dbReference>
<evidence type="ECO:0000313" key="15">
    <source>
        <dbReference type="EMBL" id="JAG42541.1"/>
    </source>
</evidence>
<dbReference type="EMBL" id="GDHC01019963">
    <property type="protein sequence ID" value="JAP98665.1"/>
    <property type="molecule type" value="Transcribed_RNA"/>
</dbReference>